<dbReference type="InterPro" id="IPR004640">
    <property type="entry name" value="HscB"/>
</dbReference>
<keyword evidence="2 4" id="KW-0143">Chaperone</keyword>
<dbReference type="OrthoDB" id="287587at2"/>
<sequence>MNNPFTLFNLPVDFQINNDLLSSRYLSLQKSLHPDNFAHSSPQEQRLAMQKSAEVNDALQILKDPIRRADAIIAIYTGEHKDLEQTHHHDMAFLMQQMEWRERLEEIENAKDVAQLMDFSIEVEKTEQQFLSEISTALSAQNWSQAAQINDRLRFIKKLNVEIERVEDEISEF</sequence>
<keyword evidence="7" id="KW-1185">Reference proteome</keyword>
<protein>
    <recommendedName>
        <fullName evidence="4">Co-chaperone protein HscB homolog</fullName>
    </recommendedName>
</protein>
<comment type="subunit">
    <text evidence="4">Interacts with HscA and stimulates its ATPase activity.</text>
</comment>
<evidence type="ECO:0000256" key="4">
    <source>
        <dbReference type="HAMAP-Rule" id="MF_00682"/>
    </source>
</evidence>
<dbReference type="PANTHER" id="PTHR14021">
    <property type="entry name" value="IRON-SULFUR CLUSTER CO-CHAPERONE PROTEIN HSCB"/>
    <property type="match status" value="1"/>
</dbReference>
<evidence type="ECO:0000313" key="7">
    <source>
        <dbReference type="Proteomes" id="UP000254649"/>
    </source>
</evidence>
<name>A0A380TSA4_9PAST</name>
<evidence type="ECO:0000256" key="3">
    <source>
        <dbReference type="ARBA" id="ARBA00025596"/>
    </source>
</evidence>
<dbReference type="EMBL" id="UFRQ01000003">
    <property type="protein sequence ID" value="SUT91144.1"/>
    <property type="molecule type" value="Genomic_DNA"/>
</dbReference>
<evidence type="ECO:0000313" key="6">
    <source>
        <dbReference type="EMBL" id="SUT91144.1"/>
    </source>
</evidence>
<evidence type="ECO:0000256" key="2">
    <source>
        <dbReference type="ARBA" id="ARBA00023186"/>
    </source>
</evidence>
<dbReference type="Proteomes" id="UP000254649">
    <property type="component" value="Unassembled WGS sequence"/>
</dbReference>
<evidence type="ECO:0000256" key="1">
    <source>
        <dbReference type="ARBA" id="ARBA00010476"/>
    </source>
</evidence>
<dbReference type="InterPro" id="IPR036869">
    <property type="entry name" value="J_dom_sf"/>
</dbReference>
<dbReference type="GO" id="GO:0044571">
    <property type="term" value="P:[2Fe-2S] cluster assembly"/>
    <property type="evidence" value="ECO:0007669"/>
    <property type="project" value="InterPro"/>
</dbReference>
<reference evidence="6 7" key="1">
    <citation type="submission" date="2018-06" db="EMBL/GenBank/DDBJ databases">
        <authorList>
            <consortium name="Pathogen Informatics"/>
            <person name="Doyle S."/>
        </authorList>
    </citation>
    <scope>NUCLEOTIDE SEQUENCE [LARGE SCALE GENOMIC DNA]</scope>
    <source>
        <strain evidence="6 7">NCTC10801</strain>
    </source>
</reference>
<proteinExistence type="inferred from homology"/>
<dbReference type="NCBIfam" id="TIGR00714">
    <property type="entry name" value="hscB"/>
    <property type="match status" value="1"/>
</dbReference>
<dbReference type="GO" id="GO:1990230">
    <property type="term" value="C:iron-sulfur cluster transfer complex"/>
    <property type="evidence" value="ECO:0007669"/>
    <property type="project" value="TreeGrafter"/>
</dbReference>
<dbReference type="Gene3D" id="1.20.1280.20">
    <property type="entry name" value="HscB, C-terminal domain"/>
    <property type="match status" value="1"/>
</dbReference>
<dbReference type="InterPro" id="IPR001623">
    <property type="entry name" value="DnaJ_domain"/>
</dbReference>
<dbReference type="InterPro" id="IPR036386">
    <property type="entry name" value="HscB_C_sf"/>
</dbReference>
<dbReference type="Gene3D" id="1.10.287.110">
    <property type="entry name" value="DnaJ domain"/>
    <property type="match status" value="1"/>
</dbReference>
<dbReference type="GO" id="GO:0051259">
    <property type="term" value="P:protein complex oligomerization"/>
    <property type="evidence" value="ECO:0007669"/>
    <property type="project" value="InterPro"/>
</dbReference>
<dbReference type="GO" id="GO:0006457">
    <property type="term" value="P:protein folding"/>
    <property type="evidence" value="ECO:0007669"/>
    <property type="project" value="UniProtKB-UniRule"/>
</dbReference>
<dbReference type="Pfam" id="PF07743">
    <property type="entry name" value="HSCB_C"/>
    <property type="match status" value="1"/>
</dbReference>
<feature type="domain" description="J" evidence="5">
    <location>
        <begin position="2"/>
        <end position="67"/>
    </location>
</feature>
<evidence type="ECO:0000259" key="5">
    <source>
        <dbReference type="SMART" id="SM00271"/>
    </source>
</evidence>
<dbReference type="HAMAP" id="MF_00682">
    <property type="entry name" value="HscB"/>
    <property type="match status" value="1"/>
</dbReference>
<dbReference type="SUPFAM" id="SSF46565">
    <property type="entry name" value="Chaperone J-domain"/>
    <property type="match status" value="1"/>
</dbReference>
<dbReference type="GO" id="GO:0051087">
    <property type="term" value="F:protein-folding chaperone binding"/>
    <property type="evidence" value="ECO:0007669"/>
    <property type="project" value="InterPro"/>
</dbReference>
<dbReference type="GO" id="GO:0001671">
    <property type="term" value="F:ATPase activator activity"/>
    <property type="evidence" value="ECO:0007669"/>
    <property type="project" value="InterPro"/>
</dbReference>
<dbReference type="AlphaFoldDB" id="A0A380TSA4"/>
<dbReference type="PANTHER" id="PTHR14021:SF15">
    <property type="entry name" value="IRON-SULFUR CLUSTER CO-CHAPERONE PROTEIN HSCB"/>
    <property type="match status" value="1"/>
</dbReference>
<accession>A0A380TSA4</accession>
<dbReference type="InterPro" id="IPR009073">
    <property type="entry name" value="HscB_oligo_C"/>
</dbReference>
<organism evidence="6 7">
    <name type="scientific">[Actinobacillus] rossii</name>
    <dbReference type="NCBI Taxonomy" id="123820"/>
    <lineage>
        <taxon>Bacteria</taxon>
        <taxon>Pseudomonadati</taxon>
        <taxon>Pseudomonadota</taxon>
        <taxon>Gammaproteobacteria</taxon>
        <taxon>Pasteurellales</taxon>
        <taxon>Pasteurellaceae</taxon>
    </lineage>
</organism>
<dbReference type="CDD" id="cd06257">
    <property type="entry name" value="DnaJ"/>
    <property type="match status" value="1"/>
</dbReference>
<dbReference type="SUPFAM" id="SSF47144">
    <property type="entry name" value="HSC20 (HSCB), C-terminal oligomerisation domain"/>
    <property type="match status" value="1"/>
</dbReference>
<gene>
    <name evidence="4 6" type="primary">hscB</name>
    <name evidence="6" type="ORF">NCTC10801_01389</name>
</gene>
<dbReference type="SMART" id="SM00271">
    <property type="entry name" value="DnaJ"/>
    <property type="match status" value="1"/>
</dbReference>
<comment type="similarity">
    <text evidence="1 4">Belongs to the HscB family.</text>
</comment>
<comment type="function">
    <text evidence="3 4">Co-chaperone involved in the maturation of iron-sulfur cluster-containing proteins. Seems to help targeting proteins to be folded toward HscA.</text>
</comment>